<protein>
    <submittedName>
        <fullName evidence="5">Uncharacterized protein</fullName>
    </submittedName>
</protein>
<reference evidence="5 6" key="1">
    <citation type="submission" date="2024-05" db="EMBL/GenBank/DDBJ databases">
        <title>Genome sequencing and assembly of Indian major carp, Cirrhinus mrigala (Hamilton, 1822).</title>
        <authorList>
            <person name="Mohindra V."/>
            <person name="Chowdhury L.M."/>
            <person name="Lal K."/>
            <person name="Jena J.K."/>
        </authorList>
    </citation>
    <scope>NUCLEOTIDE SEQUENCE [LARGE SCALE GENOMIC DNA]</scope>
    <source>
        <strain evidence="5">CM1030</strain>
        <tissue evidence="5">Blood</tissue>
    </source>
</reference>
<feature type="compositionally biased region" description="Polar residues" evidence="4">
    <location>
        <begin position="159"/>
        <end position="173"/>
    </location>
</feature>
<feature type="region of interest" description="Disordered" evidence="4">
    <location>
        <begin position="1"/>
        <end position="173"/>
    </location>
</feature>
<evidence type="ECO:0000256" key="3">
    <source>
        <dbReference type="ARBA" id="ARBA00022833"/>
    </source>
</evidence>
<dbReference type="Proteomes" id="UP001529510">
    <property type="component" value="Unassembled WGS sequence"/>
</dbReference>
<keyword evidence="1" id="KW-0479">Metal-binding</keyword>
<organism evidence="5 6">
    <name type="scientific">Cirrhinus mrigala</name>
    <name type="common">Mrigala</name>
    <dbReference type="NCBI Taxonomy" id="683832"/>
    <lineage>
        <taxon>Eukaryota</taxon>
        <taxon>Metazoa</taxon>
        <taxon>Chordata</taxon>
        <taxon>Craniata</taxon>
        <taxon>Vertebrata</taxon>
        <taxon>Euteleostomi</taxon>
        <taxon>Actinopterygii</taxon>
        <taxon>Neopterygii</taxon>
        <taxon>Teleostei</taxon>
        <taxon>Ostariophysi</taxon>
        <taxon>Cypriniformes</taxon>
        <taxon>Cyprinidae</taxon>
        <taxon>Labeoninae</taxon>
        <taxon>Labeonini</taxon>
        <taxon>Cirrhinus</taxon>
    </lineage>
</organism>
<feature type="non-terminal residue" evidence="5">
    <location>
        <position position="1"/>
    </location>
</feature>
<accession>A0ABD0NAK8</accession>
<gene>
    <name evidence="5" type="ORF">M9458_046680</name>
</gene>
<proteinExistence type="predicted"/>
<keyword evidence="6" id="KW-1185">Reference proteome</keyword>
<sequence>INEISDAVCRGVEHSDSDDSDKSDSSDSEDLSEDEQKPKNSNHNNSVHKDSKKRPRPPSAQGQDQDAAPPTTGGTPGGDKKSTEPQTKEKLSGGVEKDSQEKSKPLQQTQKKSQPGQDVRPAGSEQEVDSDSERELVIDLGEEPGGREKKKAKRETPSAPISTTKDQTGIKTD</sequence>
<dbReference type="AlphaFoldDB" id="A0ABD0NAK8"/>
<dbReference type="PANTHER" id="PTHR46453">
    <property type="entry name" value="PROTEIN KINASE C-BINDING PROTEIN 1"/>
    <property type="match status" value="1"/>
</dbReference>
<feature type="compositionally biased region" description="Basic and acidic residues" evidence="4">
    <location>
        <begin position="11"/>
        <end position="25"/>
    </location>
</feature>
<name>A0ABD0NAK8_CIRMR</name>
<feature type="non-terminal residue" evidence="5">
    <location>
        <position position="173"/>
    </location>
</feature>
<dbReference type="GO" id="GO:0008270">
    <property type="term" value="F:zinc ion binding"/>
    <property type="evidence" value="ECO:0007669"/>
    <property type="project" value="UniProtKB-KW"/>
</dbReference>
<evidence type="ECO:0000313" key="6">
    <source>
        <dbReference type="Proteomes" id="UP001529510"/>
    </source>
</evidence>
<evidence type="ECO:0000256" key="4">
    <source>
        <dbReference type="SAM" id="MobiDB-lite"/>
    </source>
</evidence>
<comment type="caution">
    <text evidence="5">The sequence shown here is derived from an EMBL/GenBank/DDBJ whole genome shotgun (WGS) entry which is preliminary data.</text>
</comment>
<keyword evidence="3" id="KW-0862">Zinc</keyword>
<dbReference type="EMBL" id="JAMKFB020000023">
    <property type="protein sequence ID" value="KAL0158604.1"/>
    <property type="molecule type" value="Genomic_DNA"/>
</dbReference>
<dbReference type="PANTHER" id="PTHR46453:SF1">
    <property type="entry name" value="PROTEIN KINASE C BINDING PROTEIN 1, LIKE ISOFORM X1"/>
    <property type="match status" value="1"/>
</dbReference>
<dbReference type="Pfam" id="PF12064">
    <property type="entry name" value="DUF3544"/>
    <property type="match status" value="1"/>
</dbReference>
<keyword evidence="2" id="KW-0863">Zinc-finger</keyword>
<feature type="compositionally biased region" description="Polar residues" evidence="4">
    <location>
        <begin position="105"/>
        <end position="116"/>
    </location>
</feature>
<evidence type="ECO:0000313" key="5">
    <source>
        <dbReference type="EMBL" id="KAL0158604.1"/>
    </source>
</evidence>
<evidence type="ECO:0000256" key="2">
    <source>
        <dbReference type="ARBA" id="ARBA00022771"/>
    </source>
</evidence>
<evidence type="ECO:0000256" key="1">
    <source>
        <dbReference type="ARBA" id="ARBA00022723"/>
    </source>
</evidence>
<feature type="compositionally biased region" description="Basic and acidic residues" evidence="4">
    <location>
        <begin position="78"/>
        <end position="104"/>
    </location>
</feature>
<dbReference type="InterPro" id="IPR021931">
    <property type="entry name" value="ZMYND8"/>
</dbReference>